<accession>A0A840VLQ2</accession>
<gene>
    <name evidence="2" type="ORF">HNR46_003812</name>
</gene>
<dbReference type="Proteomes" id="UP000557717">
    <property type="component" value="Unassembled WGS sequence"/>
</dbReference>
<name>A0A840VLQ2_9BACT</name>
<protein>
    <submittedName>
        <fullName evidence="2">Tetratricopeptide (TPR) repeat protein</fullName>
    </submittedName>
</protein>
<reference evidence="2 3" key="1">
    <citation type="submission" date="2020-08" db="EMBL/GenBank/DDBJ databases">
        <title>Genomic Encyclopedia of Type Strains, Phase IV (KMG-IV): sequencing the most valuable type-strain genomes for metagenomic binning, comparative biology and taxonomic classification.</title>
        <authorList>
            <person name="Goeker M."/>
        </authorList>
    </citation>
    <scope>NUCLEOTIDE SEQUENCE [LARGE SCALE GENOMIC DNA]</scope>
    <source>
        <strain evidence="2 3">YC6886</strain>
    </source>
</reference>
<dbReference type="EMBL" id="JACHFD010000028">
    <property type="protein sequence ID" value="MBB5353551.1"/>
    <property type="molecule type" value="Genomic_DNA"/>
</dbReference>
<comment type="caution">
    <text evidence="2">The sequence shown here is derived from an EMBL/GenBank/DDBJ whole genome shotgun (WGS) entry which is preliminary data.</text>
</comment>
<proteinExistence type="predicted"/>
<organism evidence="2 3">
    <name type="scientific">Haloferula luteola</name>
    <dbReference type="NCBI Taxonomy" id="595692"/>
    <lineage>
        <taxon>Bacteria</taxon>
        <taxon>Pseudomonadati</taxon>
        <taxon>Verrucomicrobiota</taxon>
        <taxon>Verrucomicrobiia</taxon>
        <taxon>Verrucomicrobiales</taxon>
        <taxon>Verrucomicrobiaceae</taxon>
        <taxon>Haloferula</taxon>
    </lineage>
</organism>
<evidence type="ECO:0000313" key="2">
    <source>
        <dbReference type="EMBL" id="MBB5353551.1"/>
    </source>
</evidence>
<evidence type="ECO:0000256" key="1">
    <source>
        <dbReference type="SAM" id="SignalP"/>
    </source>
</evidence>
<dbReference type="RefSeq" id="WP_184021577.1">
    <property type="nucleotide sequence ID" value="NZ_JACHFD010000028.1"/>
</dbReference>
<keyword evidence="3" id="KW-1185">Reference proteome</keyword>
<feature type="chain" id="PRO_5032364869" evidence="1">
    <location>
        <begin position="22"/>
        <end position="307"/>
    </location>
</feature>
<feature type="signal peptide" evidence="1">
    <location>
        <begin position="1"/>
        <end position="21"/>
    </location>
</feature>
<sequence length="307" mass="34210">MKALFPVSLAALVLASPVARAQRFQQEAIVVYHEDKFERVWIADASKTQYLYYETEAGVDSKRQGISKPQAIWLMEPAAYTAAMEQFQGRHYEEALKGFQVVREEYQALIELPDNHSSLAAFYSMECLRKLGRYDELEKALADFQPDDRNSLTREFQQKQIELYAMWGAVQAKSWERVESLAKGHLENNKLPGYQRAQAGYCLGLALEALNRPLEALDGYNIAFTADAGASEVVAALAAENSMKLYLQDPEVIRAKKVFGTSDENPNSVGNARLREAAAVAKLYEAALGNGAKLSGELAELPKFAKE</sequence>
<dbReference type="AlphaFoldDB" id="A0A840VLQ2"/>
<evidence type="ECO:0000313" key="3">
    <source>
        <dbReference type="Proteomes" id="UP000557717"/>
    </source>
</evidence>
<keyword evidence="1" id="KW-0732">Signal</keyword>